<comment type="caution">
    <text evidence="5">The sequence shown here is derived from an EMBL/GenBank/DDBJ whole genome shotgun (WGS) entry which is preliminary data.</text>
</comment>
<keyword evidence="6" id="KW-1185">Reference proteome</keyword>
<name>A0A9W6FU27_9BACT</name>
<dbReference type="Proteomes" id="UP001144372">
    <property type="component" value="Unassembled WGS sequence"/>
</dbReference>
<dbReference type="InterPro" id="IPR011545">
    <property type="entry name" value="DEAD/DEAH_box_helicase_dom"/>
</dbReference>
<keyword evidence="2" id="KW-0067">ATP-binding</keyword>
<dbReference type="PANTHER" id="PTHR47962:SF5">
    <property type="entry name" value="ATP-DEPENDENT HELICASE LHR-RELATED"/>
    <property type="match status" value="1"/>
</dbReference>
<feature type="domain" description="Helicase ATP-binding" evidence="3">
    <location>
        <begin position="37"/>
        <end position="211"/>
    </location>
</feature>
<dbReference type="GO" id="GO:0016887">
    <property type="term" value="F:ATP hydrolysis activity"/>
    <property type="evidence" value="ECO:0007669"/>
    <property type="project" value="TreeGrafter"/>
</dbReference>
<dbReference type="PANTHER" id="PTHR47962">
    <property type="entry name" value="ATP-DEPENDENT HELICASE LHR-RELATED-RELATED"/>
    <property type="match status" value="1"/>
</dbReference>
<dbReference type="EMBL" id="BSDR01000001">
    <property type="protein sequence ID" value="GLI34882.1"/>
    <property type="molecule type" value="Genomic_DNA"/>
</dbReference>
<dbReference type="Gene3D" id="3.40.50.300">
    <property type="entry name" value="P-loop containing nucleotide triphosphate hydrolases"/>
    <property type="match status" value="2"/>
</dbReference>
<keyword evidence="1" id="KW-0547">Nucleotide-binding</keyword>
<dbReference type="InterPro" id="IPR052511">
    <property type="entry name" value="ATP-dep_Helicase"/>
</dbReference>
<evidence type="ECO:0000313" key="5">
    <source>
        <dbReference type="EMBL" id="GLI34882.1"/>
    </source>
</evidence>
<proteinExistence type="predicted"/>
<dbReference type="SMART" id="SM00487">
    <property type="entry name" value="DEXDc"/>
    <property type="match status" value="1"/>
</dbReference>
<evidence type="ECO:0000256" key="1">
    <source>
        <dbReference type="ARBA" id="ARBA00022741"/>
    </source>
</evidence>
<organism evidence="5 6">
    <name type="scientific">Desulforhabdus amnigena</name>
    <dbReference type="NCBI Taxonomy" id="40218"/>
    <lineage>
        <taxon>Bacteria</taxon>
        <taxon>Pseudomonadati</taxon>
        <taxon>Thermodesulfobacteriota</taxon>
        <taxon>Syntrophobacteria</taxon>
        <taxon>Syntrophobacterales</taxon>
        <taxon>Syntrophobacteraceae</taxon>
        <taxon>Desulforhabdus</taxon>
    </lineage>
</organism>
<dbReference type="Pfam" id="PF00271">
    <property type="entry name" value="Helicase_C"/>
    <property type="match status" value="1"/>
</dbReference>
<evidence type="ECO:0000259" key="3">
    <source>
        <dbReference type="PROSITE" id="PS51192"/>
    </source>
</evidence>
<evidence type="ECO:0000313" key="6">
    <source>
        <dbReference type="Proteomes" id="UP001144372"/>
    </source>
</evidence>
<dbReference type="InterPro" id="IPR001650">
    <property type="entry name" value="Helicase_C-like"/>
</dbReference>
<accession>A0A9W6FU27</accession>
<feature type="domain" description="Helicase C-terminal" evidence="4">
    <location>
        <begin position="236"/>
        <end position="387"/>
    </location>
</feature>
<protein>
    <recommendedName>
        <fullName evidence="7">DEAD/DEAH box helicase</fullName>
    </recommendedName>
</protein>
<gene>
    <name evidence="5" type="ORF">DAMNIGENAA_23150</name>
</gene>
<dbReference type="PROSITE" id="PS51192">
    <property type="entry name" value="HELICASE_ATP_BIND_1"/>
    <property type="match status" value="1"/>
</dbReference>
<dbReference type="PROSITE" id="PS51194">
    <property type="entry name" value="HELICASE_CTER"/>
    <property type="match status" value="1"/>
</dbReference>
<dbReference type="SUPFAM" id="SSF52540">
    <property type="entry name" value="P-loop containing nucleoside triphosphate hydrolases"/>
    <property type="match status" value="1"/>
</dbReference>
<dbReference type="RefSeq" id="WP_281794338.1">
    <property type="nucleotide sequence ID" value="NZ_BSDR01000001.1"/>
</dbReference>
<evidence type="ECO:0000259" key="4">
    <source>
        <dbReference type="PROSITE" id="PS51194"/>
    </source>
</evidence>
<dbReference type="InterPro" id="IPR027417">
    <property type="entry name" value="P-loop_NTPase"/>
</dbReference>
<evidence type="ECO:0000256" key="2">
    <source>
        <dbReference type="ARBA" id="ARBA00022840"/>
    </source>
</evidence>
<dbReference type="InterPro" id="IPR014001">
    <property type="entry name" value="Helicase_ATP-bd"/>
</dbReference>
<evidence type="ECO:0008006" key="7">
    <source>
        <dbReference type="Google" id="ProtNLM"/>
    </source>
</evidence>
<dbReference type="Pfam" id="PF00270">
    <property type="entry name" value="DEAD"/>
    <property type="match status" value="1"/>
</dbReference>
<dbReference type="SMART" id="SM00490">
    <property type="entry name" value="HELICc"/>
    <property type="match status" value="1"/>
</dbReference>
<dbReference type="AlphaFoldDB" id="A0A9W6FU27"/>
<sequence length="1109" mass="126315">MPSAHDTFDSPLLLLPNTYRTFYGSFSHLHSIQKEAIEPVLAGRDLVVQSATGSGKTEAVLAPCIEKVIRSKGADAVLYIVPTRALAIDLERRLAPILGQRLGLNFGIRTGDAKRTGGGHPHLMLTTPESLDVLMGSSNKELQRFVQRVRTVIIDEVHPLVHQYRGRQLACLLQRLERRIGAPVQKIALSATISDVGAIMDFFGFRPDAVHLLSTLQREIVPHLIHIKREEELVALLNDLHDTWKYRKALLFANSRGQCDRLYSILGREGRFQGVAELHYSNLKPKERRGIENRFRRRDRALCIATSTLELGIDIGDVDAVLLFGPPDSVSAFLQRIGRSNRRRSHTHFWGICRGERAGEELLRFLALLRLARRGAVEKPLPNRSPSVMVQQILSCLYEKKHLSLPAMQALFPDHRETLELLFDSMEKQGWLRNKEDFRISSKGKLQEVGSRALFHGGWRYRNALLDRKIWSNFPETEEDYLLELEGKAVADLPRSIVRQLEPGDRVHLAGKRIQILQIVDAGERKRVLAQPAEQIDDKEILWLGAGFQVSFEVAQSIRAILKSPEETADATALGLFARTRRLLQEELERNRRTAILANGIEVLRERGGFYRYRTFLGSLGNLILRYTIARDMGTLEDLYITSDEIGITSSHRIPFKDLSLPLDRDALERWVREHLRMLRALFPLNTFCDALPPPLLVEELTDFLYDRRVFEAFSRYLTLSSEVVSGDPGCLDPYREQPVNREPVFLQVADSIPLLALEKERWSIHEGRPSFTLQPGLRHLSRPLTGTMVGEYMRHEQCRRWLSFHFLPPEAQPPGRVRVDTDLETVRTERGLLHEKRVLDHIRQAHETLIVIEETDKDGKPRSLKERLDETRRQMEYAIQRIRPKESACIAQAVLLVPSLLADHYEPQIHETDASSQGDPGPEPQPELQMDSLPARIEGIGIPDLIRISLAPDGPLLEVGDIKDSPLPYYSQKWQVAFYALLLKDWMHSQGALFSARVSNAGFLITRPARGSVEPVIHRFDLDPYLAAFPALFQNMAAVLQRSPSEATWRLQEHCTTCPYFETCYREALLDEEIQFLPRLSPGALEKMRRLGFKSIDDASSWFEEIVS</sequence>
<reference evidence="5" key="1">
    <citation type="submission" date="2022-12" db="EMBL/GenBank/DDBJ databases">
        <title>Reference genome sequencing for broad-spectrum identification of bacterial and archaeal isolates by mass spectrometry.</title>
        <authorList>
            <person name="Sekiguchi Y."/>
            <person name="Tourlousse D.M."/>
        </authorList>
    </citation>
    <scope>NUCLEOTIDE SEQUENCE</scope>
    <source>
        <strain evidence="5">ASRB1</strain>
    </source>
</reference>
<dbReference type="GO" id="GO:0005524">
    <property type="term" value="F:ATP binding"/>
    <property type="evidence" value="ECO:0007669"/>
    <property type="project" value="UniProtKB-KW"/>
</dbReference>
<dbReference type="GO" id="GO:0003677">
    <property type="term" value="F:DNA binding"/>
    <property type="evidence" value="ECO:0007669"/>
    <property type="project" value="TreeGrafter"/>
</dbReference>